<dbReference type="Pfam" id="PF01423">
    <property type="entry name" value="LSM"/>
    <property type="match status" value="1"/>
</dbReference>
<dbReference type="InterPro" id="IPR047575">
    <property type="entry name" value="Sm"/>
</dbReference>
<reference evidence="2" key="1">
    <citation type="journal article" date="2014" name="Front. Microbiol.">
        <title>High frequency of phylogenetically diverse reductive dehalogenase-homologous genes in deep subseafloor sedimentary metagenomes.</title>
        <authorList>
            <person name="Kawai M."/>
            <person name="Futagami T."/>
            <person name="Toyoda A."/>
            <person name="Takaki Y."/>
            <person name="Nishi S."/>
            <person name="Hori S."/>
            <person name="Arai W."/>
            <person name="Tsubouchi T."/>
            <person name="Morono Y."/>
            <person name="Uchiyama I."/>
            <person name="Ito T."/>
            <person name="Fujiyama A."/>
            <person name="Inagaki F."/>
            <person name="Takami H."/>
        </authorList>
    </citation>
    <scope>NUCLEOTIDE SEQUENCE</scope>
    <source>
        <strain evidence="2">Expedition CK06-06</strain>
    </source>
</reference>
<dbReference type="GO" id="GO:0003723">
    <property type="term" value="F:RNA binding"/>
    <property type="evidence" value="ECO:0007669"/>
    <property type="project" value="InterPro"/>
</dbReference>
<dbReference type="AlphaFoldDB" id="X0WPH1"/>
<evidence type="ECO:0000313" key="2">
    <source>
        <dbReference type="EMBL" id="GAG14576.1"/>
    </source>
</evidence>
<protein>
    <recommendedName>
        <fullName evidence="1">Sm domain-containing protein</fullName>
    </recommendedName>
</protein>
<feature type="domain" description="Sm" evidence="1">
    <location>
        <begin position="5"/>
        <end position="74"/>
    </location>
</feature>
<dbReference type="SUPFAM" id="SSF50182">
    <property type="entry name" value="Sm-like ribonucleoproteins"/>
    <property type="match status" value="1"/>
</dbReference>
<dbReference type="InterPro" id="IPR010920">
    <property type="entry name" value="LSM_dom_sf"/>
</dbReference>
<comment type="caution">
    <text evidence="2">The sequence shown here is derived from an EMBL/GenBank/DDBJ whole genome shotgun (WGS) entry which is preliminary data.</text>
</comment>
<proteinExistence type="predicted"/>
<dbReference type="EMBL" id="BARS01036302">
    <property type="protein sequence ID" value="GAG14576.1"/>
    <property type="molecule type" value="Genomic_DNA"/>
</dbReference>
<dbReference type="Gene3D" id="2.30.30.100">
    <property type="match status" value="1"/>
</dbReference>
<evidence type="ECO:0000259" key="1">
    <source>
        <dbReference type="PROSITE" id="PS52002"/>
    </source>
</evidence>
<organism evidence="2">
    <name type="scientific">marine sediment metagenome</name>
    <dbReference type="NCBI Taxonomy" id="412755"/>
    <lineage>
        <taxon>unclassified sequences</taxon>
        <taxon>metagenomes</taxon>
        <taxon>ecological metagenomes</taxon>
    </lineage>
</organism>
<sequence>MIESKARDFMNEMIGKAVNVVLRNGVAYHGKLKAFDIHTNIVLEDCEEVNRGKRRKLNVVFIVGRNLEICLLDE</sequence>
<gene>
    <name evidence="2" type="ORF">S01H1_55824</name>
</gene>
<dbReference type="InterPro" id="IPR001163">
    <property type="entry name" value="Sm_dom_euk/arc"/>
</dbReference>
<name>X0WPH1_9ZZZZ</name>
<dbReference type="PROSITE" id="PS52002">
    <property type="entry name" value="SM"/>
    <property type="match status" value="1"/>
</dbReference>
<accession>X0WPH1</accession>
<dbReference type="SMART" id="SM00651">
    <property type="entry name" value="Sm"/>
    <property type="match status" value="1"/>
</dbReference>